<keyword evidence="2" id="KW-0812">Transmembrane</keyword>
<organism evidence="4">
    <name type="scientific">marine sediment metagenome</name>
    <dbReference type="NCBI Taxonomy" id="412755"/>
    <lineage>
        <taxon>unclassified sequences</taxon>
        <taxon>metagenomes</taxon>
        <taxon>ecological metagenomes</taxon>
    </lineage>
</organism>
<dbReference type="InterPro" id="IPR025874">
    <property type="entry name" value="DZR"/>
</dbReference>
<keyword evidence="2" id="KW-0472">Membrane</keyword>
<dbReference type="Pfam" id="PF12773">
    <property type="entry name" value="DZR"/>
    <property type="match status" value="1"/>
</dbReference>
<feature type="transmembrane region" description="Helical" evidence="2">
    <location>
        <begin position="376"/>
        <end position="395"/>
    </location>
</feature>
<dbReference type="EMBL" id="LAZR01003647">
    <property type="protein sequence ID" value="KKN16111.1"/>
    <property type="molecule type" value="Genomic_DNA"/>
</dbReference>
<reference evidence="4" key="1">
    <citation type="journal article" date="2015" name="Nature">
        <title>Complex archaea that bridge the gap between prokaryotes and eukaryotes.</title>
        <authorList>
            <person name="Spang A."/>
            <person name="Saw J.H."/>
            <person name="Jorgensen S.L."/>
            <person name="Zaremba-Niedzwiedzka K."/>
            <person name="Martijn J."/>
            <person name="Lind A.E."/>
            <person name="van Eijk R."/>
            <person name="Schleper C."/>
            <person name="Guy L."/>
            <person name="Ettema T.J."/>
        </authorList>
    </citation>
    <scope>NUCLEOTIDE SEQUENCE</scope>
</reference>
<evidence type="ECO:0000313" key="4">
    <source>
        <dbReference type="EMBL" id="KKN16111.1"/>
    </source>
</evidence>
<gene>
    <name evidence="4" type="ORF">LCGC14_0979220</name>
</gene>
<feature type="domain" description="DZANK-type" evidence="3">
    <location>
        <begin position="439"/>
        <end position="497"/>
    </location>
</feature>
<comment type="caution">
    <text evidence="4">The sequence shown here is derived from an EMBL/GenBank/DDBJ whole genome shotgun (WGS) entry which is preliminary data.</text>
</comment>
<evidence type="ECO:0000256" key="2">
    <source>
        <dbReference type="SAM" id="Phobius"/>
    </source>
</evidence>
<name>A0A0F9QSM6_9ZZZZ</name>
<accession>A0A0F9QSM6</accession>
<feature type="transmembrane region" description="Helical" evidence="2">
    <location>
        <begin position="110"/>
        <end position="136"/>
    </location>
</feature>
<feature type="compositionally biased region" description="Polar residues" evidence="1">
    <location>
        <begin position="53"/>
        <end position="63"/>
    </location>
</feature>
<dbReference type="AlphaFoldDB" id="A0A0F9QSM6"/>
<evidence type="ECO:0000259" key="3">
    <source>
        <dbReference type="Pfam" id="PF12773"/>
    </source>
</evidence>
<evidence type="ECO:0000256" key="1">
    <source>
        <dbReference type="SAM" id="MobiDB-lite"/>
    </source>
</evidence>
<feature type="region of interest" description="Disordered" evidence="1">
    <location>
        <begin position="38"/>
        <end position="67"/>
    </location>
</feature>
<keyword evidence="2" id="KW-1133">Transmembrane helix</keyword>
<sequence length="503" mass="55985">MPRGGGGGFGGGGFRGGGFGGGGFRGGGYRGGSFGGRGGYGRPSGRPFGRTGASRTTSRSPSGPYSHRGYRPHRRYYRPMWWYHRPWYYRWWYNPMWAGSYYRPWYYSPVYVGGGAVLLIALALIILPIAGVAFMFPFSDADENGYVTYRSTETLNYNEFWYEYEYIKQGNEITINSVQSSVADINFGLWDSPFESLPTISLLTTEIGPISLQNDEYKYLWFFLRPGSSIVYDFNSSGPVDFFIADYDDMYSWNQGGSPLFYKDESNTNGNTGSIAITNADDYYVVWYNIGGSNIDVDFSVNFTESGVVDFTEADLYFIETKDISQQSFTVPESGNWYFFIYFDPMNSPVDSTTITFDVSYETGKSSIDRWSEIRWILIIVLSVVVILLVAAVIARKGQKKLKLKAPSTTTPTPASTTLPTPKAKISPYKQIPTAKLKCIRCGASLHSDSKFCPKCGGKVEGRQIGSSTVITKANAKTCSLCGSKLSGTDKFCKWCGTKIESK</sequence>
<protein>
    <recommendedName>
        <fullName evidence="3">DZANK-type domain-containing protein</fullName>
    </recommendedName>
</protein>
<proteinExistence type="predicted"/>